<dbReference type="AlphaFoldDB" id="A0A328CXF9"/>
<evidence type="ECO:0000313" key="2">
    <source>
        <dbReference type="Proteomes" id="UP000249390"/>
    </source>
</evidence>
<organism evidence="1 2">
    <name type="scientific">Cuscuta australis</name>
    <dbReference type="NCBI Taxonomy" id="267555"/>
    <lineage>
        <taxon>Eukaryota</taxon>
        <taxon>Viridiplantae</taxon>
        <taxon>Streptophyta</taxon>
        <taxon>Embryophyta</taxon>
        <taxon>Tracheophyta</taxon>
        <taxon>Spermatophyta</taxon>
        <taxon>Magnoliopsida</taxon>
        <taxon>eudicotyledons</taxon>
        <taxon>Gunneridae</taxon>
        <taxon>Pentapetalae</taxon>
        <taxon>asterids</taxon>
        <taxon>lamiids</taxon>
        <taxon>Solanales</taxon>
        <taxon>Convolvulaceae</taxon>
        <taxon>Cuscuteae</taxon>
        <taxon>Cuscuta</taxon>
        <taxon>Cuscuta subgen. Grammica</taxon>
        <taxon>Cuscuta sect. Cleistogrammica</taxon>
    </lineage>
</organism>
<proteinExistence type="predicted"/>
<dbReference type="PANTHER" id="PTHR34355">
    <property type="entry name" value="JOSEPHIN-LIKE PROTEIN"/>
    <property type="match status" value="1"/>
</dbReference>
<gene>
    <name evidence="1" type="ORF">DM860_000024</name>
</gene>
<sequence length="131" mass="14500">MLGREEERTMMNKYYTRSCSLRTTATAAAGNRRRSEILFSHPIRHYLKRFRGSLAEALRVVSPGRCRKVGSSPDGGEKVGVMGRSCSCKWAVTSGPRAMGGFDHHRAEAIDDCIRFINSSLSLSRSNSLSS</sequence>
<dbReference type="PANTHER" id="PTHR34355:SF1">
    <property type="entry name" value="JOSEPHIN-LIKE PROTEIN"/>
    <property type="match status" value="1"/>
</dbReference>
<name>A0A328CXF9_9ASTE</name>
<accession>A0A328CXF9</accession>
<keyword evidence="2" id="KW-1185">Reference proteome</keyword>
<comment type="caution">
    <text evidence="1">The sequence shown here is derived from an EMBL/GenBank/DDBJ whole genome shotgun (WGS) entry which is preliminary data.</text>
</comment>
<dbReference type="EMBL" id="NQVE01000215">
    <property type="protein sequence ID" value="RAL37330.1"/>
    <property type="molecule type" value="Genomic_DNA"/>
</dbReference>
<evidence type="ECO:0000313" key="1">
    <source>
        <dbReference type="EMBL" id="RAL37330.1"/>
    </source>
</evidence>
<protein>
    <submittedName>
        <fullName evidence="1">Uncharacterized protein</fullName>
    </submittedName>
</protein>
<dbReference type="Proteomes" id="UP000249390">
    <property type="component" value="Unassembled WGS sequence"/>
</dbReference>
<reference evidence="1 2" key="1">
    <citation type="submission" date="2018-06" db="EMBL/GenBank/DDBJ databases">
        <title>The Genome of Cuscuta australis (Dodder) Provides Insight into the Evolution of Plant Parasitism.</title>
        <authorList>
            <person name="Liu H."/>
        </authorList>
    </citation>
    <scope>NUCLEOTIDE SEQUENCE [LARGE SCALE GENOMIC DNA]</scope>
    <source>
        <strain evidence="2">cv. Yunnan</strain>
        <tissue evidence="1">Vines</tissue>
    </source>
</reference>